<reference evidence="2" key="1">
    <citation type="submission" date="2013-01" db="EMBL/GenBank/DDBJ databases">
        <title>Draft Genome Sequence of a Mulberry Tree, Morus notabilis C.K. Schneid.</title>
        <authorList>
            <person name="He N."/>
            <person name="Zhao S."/>
        </authorList>
    </citation>
    <scope>NUCLEOTIDE SEQUENCE</scope>
</reference>
<dbReference type="EMBL" id="KE343704">
    <property type="protein sequence ID" value="EXB38899.1"/>
    <property type="molecule type" value="Genomic_DNA"/>
</dbReference>
<dbReference type="AlphaFoldDB" id="W9QUT3"/>
<dbReference type="Pfam" id="PF05553">
    <property type="entry name" value="DUF761"/>
    <property type="match status" value="1"/>
</dbReference>
<gene>
    <name evidence="1" type="ORF">L484_027334</name>
</gene>
<dbReference type="PANTHER" id="PTHR33098">
    <property type="entry name" value="COTTON FIBER (DUF761)"/>
    <property type="match status" value="1"/>
</dbReference>
<dbReference type="Proteomes" id="UP000030645">
    <property type="component" value="Unassembled WGS sequence"/>
</dbReference>
<evidence type="ECO:0000313" key="2">
    <source>
        <dbReference type="Proteomes" id="UP000030645"/>
    </source>
</evidence>
<keyword evidence="2" id="KW-1185">Reference proteome</keyword>
<dbReference type="InterPro" id="IPR008480">
    <property type="entry name" value="DUF761_pln"/>
</dbReference>
<dbReference type="PANTHER" id="PTHR33098:SF71">
    <property type="entry name" value="HYDROXYPROLINE-RICH GLYCOPROTEIN FAMILY PROTEIN"/>
    <property type="match status" value="1"/>
</dbReference>
<protein>
    <submittedName>
        <fullName evidence="1">Uncharacterized protein</fullName>
    </submittedName>
</protein>
<evidence type="ECO:0000313" key="1">
    <source>
        <dbReference type="EMBL" id="EXB38899.1"/>
    </source>
</evidence>
<sequence>MPPPPPPFKVSEFNFVVRGDYVRIRSSQSSRCSSPELDDVDASSTKVEPEIVNVMDGGDGVMAGSVSCPSPDVNIKADTFIARLYDEWRLEKINSLREKRKV</sequence>
<organism evidence="1 2">
    <name type="scientific">Morus notabilis</name>
    <dbReference type="NCBI Taxonomy" id="981085"/>
    <lineage>
        <taxon>Eukaryota</taxon>
        <taxon>Viridiplantae</taxon>
        <taxon>Streptophyta</taxon>
        <taxon>Embryophyta</taxon>
        <taxon>Tracheophyta</taxon>
        <taxon>Spermatophyta</taxon>
        <taxon>Magnoliopsida</taxon>
        <taxon>eudicotyledons</taxon>
        <taxon>Gunneridae</taxon>
        <taxon>Pentapetalae</taxon>
        <taxon>rosids</taxon>
        <taxon>fabids</taxon>
        <taxon>Rosales</taxon>
        <taxon>Moraceae</taxon>
        <taxon>Moreae</taxon>
        <taxon>Morus</taxon>
    </lineage>
</organism>
<dbReference type="eggNOG" id="ENOG502R1S8">
    <property type="taxonomic scope" value="Eukaryota"/>
</dbReference>
<proteinExistence type="predicted"/>
<name>W9QUT3_9ROSA</name>
<accession>W9QUT3</accession>
<dbReference type="STRING" id="981085.W9QUT3"/>